<evidence type="ECO:0000256" key="3">
    <source>
        <dbReference type="RuleBase" id="RU361235"/>
    </source>
</evidence>
<dbReference type="InterPro" id="IPR019826">
    <property type="entry name" value="Carboxylesterase_B_AS"/>
</dbReference>
<evidence type="ECO:0000313" key="6">
    <source>
        <dbReference type="EMBL" id="MCF6774259.1"/>
    </source>
</evidence>
<feature type="domain" description="Carboxylesterase type B" evidence="5">
    <location>
        <begin position="22"/>
        <end position="182"/>
    </location>
</feature>
<keyword evidence="2 3" id="KW-0378">Hydrolase</keyword>
<evidence type="ECO:0000259" key="5">
    <source>
        <dbReference type="Pfam" id="PF00135"/>
    </source>
</evidence>
<dbReference type="Pfam" id="PF00135">
    <property type="entry name" value="COesterase"/>
    <property type="match status" value="2"/>
</dbReference>
<dbReference type="EMBL" id="JAKJKU010000003">
    <property type="protein sequence ID" value="MCF6774259.1"/>
    <property type="molecule type" value="Genomic_DNA"/>
</dbReference>
<dbReference type="RefSeq" id="WP_046203243.1">
    <property type="nucleotide sequence ID" value="NZ_JAFFSY010000002.1"/>
</dbReference>
<protein>
    <recommendedName>
        <fullName evidence="3">Carboxylic ester hydrolase</fullName>
        <ecNumber evidence="3">3.1.1.-</ecNumber>
    </recommendedName>
</protein>
<feature type="region of interest" description="Disordered" evidence="4">
    <location>
        <begin position="341"/>
        <end position="371"/>
    </location>
</feature>
<feature type="domain" description="Carboxylesterase type B" evidence="5">
    <location>
        <begin position="208"/>
        <end position="522"/>
    </location>
</feature>
<dbReference type="PROSITE" id="PS00122">
    <property type="entry name" value="CARBOXYLESTERASE_B_1"/>
    <property type="match status" value="1"/>
</dbReference>
<dbReference type="GeneID" id="92726743"/>
<evidence type="ECO:0000256" key="1">
    <source>
        <dbReference type="ARBA" id="ARBA00005964"/>
    </source>
</evidence>
<dbReference type="EC" id="3.1.1.-" evidence="3"/>
<dbReference type="InterPro" id="IPR002018">
    <property type="entry name" value="CarbesteraseB"/>
</dbReference>
<keyword evidence="7" id="KW-1185">Reference proteome</keyword>
<reference evidence="6 7" key="1">
    <citation type="submission" date="2022-01" db="EMBL/GenBank/DDBJ databases">
        <title>Identification and Characterization of Corynebacterium sp.</title>
        <authorList>
            <person name="Luo Q."/>
            <person name="Qu P."/>
            <person name="Chen Q."/>
        </authorList>
    </citation>
    <scope>NUCLEOTIDE SEQUENCE [LARGE SCALE GENOMIC DNA]</scope>
    <source>
        <strain evidence="6 7">MC-12</strain>
    </source>
</reference>
<comment type="caution">
    <text evidence="6">The sequence shown here is derived from an EMBL/GenBank/DDBJ whole genome shotgun (WGS) entry which is preliminary data.</text>
</comment>
<dbReference type="InterPro" id="IPR050309">
    <property type="entry name" value="Type-B_Carboxylest/Lipase"/>
</dbReference>
<gene>
    <name evidence="6" type="ORF">L3H44_07540</name>
</gene>
<evidence type="ECO:0000256" key="4">
    <source>
        <dbReference type="SAM" id="MobiDB-lite"/>
    </source>
</evidence>
<organism evidence="6 7">
    <name type="scientific">Corynebacterium parakroppenstedtii</name>
    <dbReference type="NCBI Taxonomy" id="2828363"/>
    <lineage>
        <taxon>Bacteria</taxon>
        <taxon>Bacillati</taxon>
        <taxon>Actinomycetota</taxon>
        <taxon>Actinomycetes</taxon>
        <taxon>Mycobacteriales</taxon>
        <taxon>Corynebacteriaceae</taxon>
        <taxon>Corynebacterium</taxon>
    </lineage>
</organism>
<evidence type="ECO:0000313" key="7">
    <source>
        <dbReference type="Proteomes" id="UP001200604"/>
    </source>
</evidence>
<accession>A0ABS9HLZ0</accession>
<name>A0ABS9HLZ0_9CORY</name>
<sequence length="561" mass="61136">MNADTHARTSSRRNHSFRGAWIVDTTTGPIKGHAETGVVAFRGIPYAQPPRGDMRFRRAQPVEPWTEPLIADHPGDYCAQYRNKSVGWVGSEDCLWLNVVVPLTATRSGGRRPGNGGTTARQRHMIDRDARRPIVVYFHGGSNVHGSANEPLLTGQYFAQAMDAVVVAVNYRVGILGQLSLNYSAHESAQALKANRLKDVVTEPVTRADSNPGLSDLVTAVRWVHDNAEAFGGDPARITIMGESSGGAMVTALTAVPELRGIIAGAIAQSPPVAMVHSPAAAGRWADRARAENPDLNGISAMQLAHLTERLNVINDDYLEFSGPFAPTVDGDLMTRHPLAIRSSSPHDEPHKKSRDERQEVPVDDGTPGMDIPLLIGTNADEYLVMRWERMSTRAQRARVRRLAQSIGGSAPEILAEFYRGGRSRAECGRFAGDALFLASSLQLASRWPQGKAWMYRLDMVTPSLRLSGLGATHALDLPLLFERYDSGKGPDALYLGGHDQMRATSAVMQLRWKNFIHSGNPGFPPLSDGFATQIFSAGERTAEDPSGDLRRAWSDVDLTN</sequence>
<proteinExistence type="inferred from homology"/>
<dbReference type="SUPFAM" id="SSF53474">
    <property type="entry name" value="alpha/beta-Hydrolases"/>
    <property type="match status" value="1"/>
</dbReference>
<dbReference type="InterPro" id="IPR029058">
    <property type="entry name" value="AB_hydrolase_fold"/>
</dbReference>
<dbReference type="PANTHER" id="PTHR11559">
    <property type="entry name" value="CARBOXYLESTERASE"/>
    <property type="match status" value="1"/>
</dbReference>
<dbReference type="Proteomes" id="UP001200604">
    <property type="component" value="Unassembled WGS sequence"/>
</dbReference>
<dbReference type="Gene3D" id="3.40.50.1820">
    <property type="entry name" value="alpha/beta hydrolase"/>
    <property type="match status" value="1"/>
</dbReference>
<comment type="similarity">
    <text evidence="1 3">Belongs to the type-B carboxylesterase/lipase family.</text>
</comment>
<feature type="compositionally biased region" description="Basic and acidic residues" evidence="4">
    <location>
        <begin position="345"/>
        <end position="361"/>
    </location>
</feature>
<evidence type="ECO:0000256" key="2">
    <source>
        <dbReference type="ARBA" id="ARBA00022801"/>
    </source>
</evidence>